<reference evidence="3 4" key="1">
    <citation type="journal article" date="2024" name="IMA Fungus">
        <title>IMA Genome - F19 : A genome assembly and annotation guide to empower mycologists, including annotated draft genome sequences of Ceratocystis pirilliformis, Diaporthe australafricana, Fusarium ophioides, Paecilomyces lecythidis, and Sporothrix stenoceras.</title>
        <authorList>
            <person name="Aylward J."/>
            <person name="Wilson A.M."/>
            <person name="Visagie C.M."/>
            <person name="Spraker J."/>
            <person name="Barnes I."/>
            <person name="Buitendag C."/>
            <person name="Ceriani C."/>
            <person name="Del Mar Angel L."/>
            <person name="du Plessis D."/>
            <person name="Fuchs T."/>
            <person name="Gasser K."/>
            <person name="Kramer D."/>
            <person name="Li W."/>
            <person name="Munsamy K."/>
            <person name="Piso A."/>
            <person name="Price J.L."/>
            <person name="Sonnekus B."/>
            <person name="Thomas C."/>
            <person name="van der Nest A."/>
            <person name="van Dijk A."/>
            <person name="van Heerden A."/>
            <person name="van Vuuren N."/>
            <person name="Yilmaz N."/>
            <person name="Duong T.A."/>
            <person name="van der Merwe N.A."/>
            <person name="Wingfield M.J."/>
            <person name="Wingfield B.D."/>
        </authorList>
    </citation>
    <scope>NUCLEOTIDE SEQUENCE [LARGE SCALE GENOMIC DNA]</scope>
    <source>
        <strain evidence="3 4">CMW 5346</strain>
    </source>
</reference>
<comment type="caution">
    <text evidence="3">The sequence shown here is derived from an EMBL/GenBank/DDBJ whole genome shotgun (WGS) entry which is preliminary data.</text>
</comment>
<evidence type="ECO:0000256" key="2">
    <source>
        <dbReference type="SAM" id="Phobius"/>
    </source>
</evidence>
<feature type="region of interest" description="Disordered" evidence="1">
    <location>
        <begin position="50"/>
        <end position="69"/>
    </location>
</feature>
<keyword evidence="4" id="KW-1185">Reference proteome</keyword>
<evidence type="ECO:0000256" key="1">
    <source>
        <dbReference type="SAM" id="MobiDB-lite"/>
    </source>
</evidence>
<dbReference type="EMBL" id="JAWCUI010000055">
    <property type="protein sequence ID" value="KAL1891153.1"/>
    <property type="molecule type" value="Genomic_DNA"/>
</dbReference>
<dbReference type="PANTHER" id="PTHR35394:SF5">
    <property type="entry name" value="DUF3176 DOMAIN-CONTAINING PROTEIN"/>
    <property type="match status" value="1"/>
</dbReference>
<keyword evidence="2" id="KW-0472">Membrane</keyword>
<keyword evidence="2" id="KW-0812">Transmembrane</keyword>
<feature type="compositionally biased region" description="Polar residues" evidence="1">
    <location>
        <begin position="50"/>
        <end position="60"/>
    </location>
</feature>
<keyword evidence="2" id="KW-1133">Transmembrane helix</keyword>
<protein>
    <submittedName>
        <fullName evidence="3">Uncharacterized protein</fullName>
    </submittedName>
</protein>
<gene>
    <name evidence="3" type="ORF">Sste5346_007785</name>
</gene>
<feature type="transmembrane region" description="Helical" evidence="2">
    <location>
        <begin position="601"/>
        <end position="624"/>
    </location>
</feature>
<evidence type="ECO:0000313" key="3">
    <source>
        <dbReference type="EMBL" id="KAL1891153.1"/>
    </source>
</evidence>
<dbReference type="InterPro" id="IPR021514">
    <property type="entry name" value="DUF3176"/>
</dbReference>
<name>A0ABR3YSA5_9PEZI</name>
<dbReference type="Proteomes" id="UP001583186">
    <property type="component" value="Unassembled WGS sequence"/>
</dbReference>
<proteinExistence type="predicted"/>
<feature type="transmembrane region" description="Helical" evidence="2">
    <location>
        <begin position="108"/>
        <end position="132"/>
    </location>
</feature>
<organism evidence="3 4">
    <name type="scientific">Sporothrix stenoceras</name>
    <dbReference type="NCBI Taxonomy" id="5173"/>
    <lineage>
        <taxon>Eukaryota</taxon>
        <taxon>Fungi</taxon>
        <taxon>Dikarya</taxon>
        <taxon>Ascomycota</taxon>
        <taxon>Pezizomycotina</taxon>
        <taxon>Sordariomycetes</taxon>
        <taxon>Sordariomycetidae</taxon>
        <taxon>Ophiostomatales</taxon>
        <taxon>Ophiostomataceae</taxon>
        <taxon>Sporothrix</taxon>
    </lineage>
</organism>
<feature type="transmembrane region" description="Helical" evidence="2">
    <location>
        <begin position="144"/>
        <end position="166"/>
    </location>
</feature>
<accession>A0ABR3YSA5</accession>
<evidence type="ECO:0000313" key="4">
    <source>
        <dbReference type="Proteomes" id="UP001583186"/>
    </source>
</evidence>
<sequence length="681" mass="73062">MGPIYHAEGIPGSDEIGAGGCIDSQNDGQQTVPVDGHHADLKKSAVYETTTPVSRENSMATDPAANMSTNTTVNVPTTSHTGPPRPQSALPLQPRRRGRLALKILSDWVWETWFCFLSFASFITIVAVLGSYDGNALPQLPLHISLNTLIALLATLAKAALMIPIAESISQWKWNWFRTNRNLADFQTFDLASRGLWGSVSLIGKTRWRNIATVGAAVTVIGIVTSPITQQTVSYPERLASTNGSATTWATRHIGDSSGQPYPEFLRMVDAIHSGIAPNGGSAFTDLAPDCSTATCSFPSFSTLGVCAKIANATSLLNVTVLPNAGFNDSAGWGDEVMVNERMVAYNITAPQLGAWITTPVAYTMNLFTLNESFFFHDDRDVRFTTLHDGLLIYSNGPNMSYPNHDAGAVPHFQALEFVLHLCVKTLDVKVAEGKPVTTTSNEQCRIVGDVPAVPVFKHNCVTWNITGAVTPFVCGYVPTPSAHPYNITLDGPGGNFSVHSKLLTEVTVDMHMGLATFWNWNGGGGSTETGADVGMKLIDAVWGTTDGLDAQYARLKQVADGIAIGATNMLRTMQPFKGVPNAYMIEGTAWANETYVHVRWGWLAFLGAQIAICIAFLVFTIAATHSSGTMVLKSSPLAALMAIGQSGRGAVGNLSTESDMKQRAARYKATLVGNELVICP</sequence>
<dbReference type="PANTHER" id="PTHR35394">
    <property type="entry name" value="DUF3176 DOMAIN-CONTAINING PROTEIN"/>
    <property type="match status" value="1"/>
</dbReference>
<dbReference type="Pfam" id="PF11374">
    <property type="entry name" value="DUF3176"/>
    <property type="match status" value="1"/>
</dbReference>